<feature type="compositionally biased region" description="Acidic residues" evidence="4">
    <location>
        <begin position="68"/>
        <end position="89"/>
    </location>
</feature>
<organism evidence="5 7">
    <name type="scientific">Camelina sativa</name>
    <name type="common">False flax</name>
    <name type="synonym">Myagrum sativum</name>
    <dbReference type="NCBI Taxonomy" id="90675"/>
    <lineage>
        <taxon>Eukaryota</taxon>
        <taxon>Viridiplantae</taxon>
        <taxon>Streptophyta</taxon>
        <taxon>Embryophyta</taxon>
        <taxon>Tracheophyta</taxon>
        <taxon>Spermatophyta</taxon>
        <taxon>Magnoliopsida</taxon>
        <taxon>eudicotyledons</taxon>
        <taxon>Gunneridae</taxon>
        <taxon>Pentapetalae</taxon>
        <taxon>rosids</taxon>
        <taxon>malvids</taxon>
        <taxon>Brassicales</taxon>
        <taxon>Brassicaceae</taxon>
        <taxon>Camelineae</taxon>
        <taxon>Camelina</taxon>
    </lineage>
</organism>
<dbReference type="RefSeq" id="XP_010467638.1">
    <property type="nucleotide sequence ID" value="XM_010469336.2"/>
</dbReference>
<dbReference type="RefSeq" id="XP_010467636.1">
    <property type="nucleotide sequence ID" value="XM_010469334.2"/>
</dbReference>
<evidence type="ECO:0000256" key="2">
    <source>
        <dbReference type="ARBA" id="ARBA00005907"/>
    </source>
</evidence>
<evidence type="ECO:0000313" key="6">
    <source>
        <dbReference type="RefSeq" id="XP_010467636.1"/>
    </source>
</evidence>
<evidence type="ECO:0000313" key="5">
    <source>
        <dbReference type="Proteomes" id="UP000694864"/>
    </source>
</evidence>
<feature type="region of interest" description="Disordered" evidence="4">
    <location>
        <begin position="1"/>
        <end position="116"/>
    </location>
</feature>
<feature type="compositionally biased region" description="Basic and acidic residues" evidence="4">
    <location>
        <begin position="1"/>
        <end position="13"/>
    </location>
</feature>
<name>A0ABM0W9H7_CAMSA</name>
<reference evidence="5" key="1">
    <citation type="journal article" date="1997" name="Nucleic Acids Res.">
        <title>tRNAscan-SE: a program for improved detection of transfer RNA genes in genomic sequence.</title>
        <authorList>
            <person name="Lowe T.M."/>
            <person name="Eddy S.R."/>
        </authorList>
    </citation>
    <scope>NUCLEOTIDE SEQUENCE [LARGE SCALE GENOMIC DNA]</scope>
    <source>
        <strain evidence="5">r\DH55</strain>
    </source>
</reference>
<comment type="subcellular location">
    <subcellularLocation>
        <location evidence="1">Nucleus</location>
    </subcellularLocation>
</comment>
<dbReference type="PANTHER" id="PTHR12687">
    <property type="entry name" value="NUCLEOLAR COMPLEX 2 AND RAD4-RELATED"/>
    <property type="match status" value="1"/>
</dbReference>
<feature type="compositionally biased region" description="Basic residues" evidence="4">
    <location>
        <begin position="95"/>
        <end position="105"/>
    </location>
</feature>
<feature type="compositionally biased region" description="Basic residues" evidence="4">
    <location>
        <begin position="53"/>
        <end position="63"/>
    </location>
</feature>
<feature type="compositionally biased region" description="Basic and acidic residues" evidence="4">
    <location>
        <begin position="711"/>
        <end position="722"/>
    </location>
</feature>
<sequence>MGAKDDIAMDRKSDKKRGKKLKSKKAEEADEHDDDQSVEELNVDDIETDQKSDKKRGKKKMKSKKAEEAEEHDEDQLNSVEETDVDDIETDQKRDKKRGKKKVKSKKAEAEEHEEQLKRLQETQADFYEYMKEHDAGLLKFDATEVEDDADVEPDTDVEDIEKQDDDVEIPKKVTEQKTITLAMVESWCDSIRDDTKLGAVRSILRAYRTACHYGDDTGDDQYTKFSVMSSAVFNEIMIFVLSEMDGILRKLLRFPEDTRGTKETVLELTNTRPWKNYNHLLKSYLGNSLHVLNQMTDTEMISFTLRRLKHSSVFLAAFPSLLRKYIKVALHFWGTGGGALPVVSLLFLRDLCIRIGSDCVDDCIKGMYKAYVLNCQFVNADKLRHIFFLGNCFIELIGTDISASYQHAFVFIRQLAMILREALNTKTKEAFRKVYQWKFIHCLELWTGAVCAYSSQSELRPVAYPLAQIITGVARLVPTARYIPLRLRCVRMLNRIAASTGTFIPVSVLLVDMLEMKELNRPPTGGVGKGVDLRTLLKVSKPAVKTRAFQEACVYSVVEELVEHLSQWSCSVAFFELSFIPTIRLRSFSKSTKAERFRKEMKQLISQIEANSEFVNKKRASIKFLPNDLAAASFLEDEKRSGKSPLLQYAEIIRQRAQQRNESLVESDVIVGENSAVFGKNAPSSDEEDDEDRIEKGAAAFNSSWLPGSDPKEKEPEEEKTKKKKRKRGGKSKSEKKQDEDGAGEDDVVEDFVLSSDEEEEDDLFDIGGDKDDDEDAADEITDPETKTSNKNNSKKTKGTYKTWHKTYKKTKKKKARVA</sequence>
<evidence type="ECO:0000256" key="1">
    <source>
        <dbReference type="ARBA" id="ARBA00004123"/>
    </source>
</evidence>
<feature type="compositionally biased region" description="Acidic residues" evidence="4">
    <location>
        <begin position="742"/>
        <end position="784"/>
    </location>
</feature>
<dbReference type="GeneID" id="104747661"/>
<dbReference type="PANTHER" id="PTHR12687:SF4">
    <property type="entry name" value="NUCLEOLAR COMPLEX PROTEIN 2 HOMOLOG"/>
    <property type="match status" value="1"/>
</dbReference>
<feature type="compositionally biased region" description="Basic residues" evidence="4">
    <location>
        <begin position="723"/>
        <end position="732"/>
    </location>
</feature>
<dbReference type="InterPro" id="IPR005343">
    <property type="entry name" value="Noc2"/>
</dbReference>
<feature type="compositionally biased region" description="Acidic residues" evidence="4">
    <location>
        <begin position="28"/>
        <end position="47"/>
    </location>
</feature>
<comment type="similarity">
    <text evidence="2">Belongs to the NOC2 family.</text>
</comment>
<gene>
    <name evidence="6 7" type="primary">LOC104747661</name>
</gene>
<feature type="compositionally biased region" description="Basic and acidic residues" evidence="4">
    <location>
        <begin position="106"/>
        <end position="116"/>
    </location>
</feature>
<evidence type="ECO:0000313" key="7">
    <source>
        <dbReference type="RefSeq" id="XP_010467638.1"/>
    </source>
</evidence>
<keyword evidence="3" id="KW-0539">Nucleus</keyword>
<keyword evidence="5" id="KW-1185">Reference proteome</keyword>
<feature type="compositionally biased region" description="Basic residues" evidence="4">
    <location>
        <begin position="794"/>
        <end position="820"/>
    </location>
</feature>
<reference evidence="6 7" key="3">
    <citation type="submission" date="2025-05" db="UniProtKB">
        <authorList>
            <consortium name="RefSeq"/>
        </authorList>
    </citation>
    <scope>IDENTIFICATION</scope>
    <source>
        <tissue evidence="6 7">Leaf</tissue>
    </source>
</reference>
<reference evidence="5" key="2">
    <citation type="journal article" date="2014" name="Nat. Commun.">
        <title>The emerging biofuel crop Camelina sativa retains a highly undifferentiated hexaploid genome structure.</title>
        <authorList>
            <person name="Kagale S."/>
            <person name="Koh C."/>
            <person name="Nixon J."/>
            <person name="Bollina V."/>
            <person name="Clarke W.E."/>
            <person name="Tuteja R."/>
            <person name="Spillane C."/>
            <person name="Robinson S.J."/>
            <person name="Links M.G."/>
            <person name="Clarke C."/>
            <person name="Higgins E.E."/>
            <person name="Huebert T."/>
            <person name="Sharpe A.G."/>
            <person name="Parkin I.A."/>
        </authorList>
    </citation>
    <scope>NUCLEOTIDE SEQUENCE [LARGE SCALE GENOMIC DNA]</scope>
    <source>
        <strain evidence="5">r\DH55</strain>
    </source>
</reference>
<protein>
    <submittedName>
        <fullName evidence="6 7">Nucleolar complex protein 2 homolog isoform X1</fullName>
    </submittedName>
</protein>
<proteinExistence type="inferred from homology"/>
<feature type="region of interest" description="Disordered" evidence="4">
    <location>
        <begin position="701"/>
        <end position="820"/>
    </location>
</feature>
<feature type="compositionally biased region" description="Basic residues" evidence="4">
    <location>
        <begin position="14"/>
        <end position="23"/>
    </location>
</feature>
<evidence type="ECO:0000256" key="3">
    <source>
        <dbReference type="ARBA" id="ARBA00023242"/>
    </source>
</evidence>
<dbReference type="Proteomes" id="UP000694864">
    <property type="component" value="Chromosome 15"/>
</dbReference>
<evidence type="ECO:0000256" key="4">
    <source>
        <dbReference type="SAM" id="MobiDB-lite"/>
    </source>
</evidence>
<dbReference type="Pfam" id="PF03715">
    <property type="entry name" value="Noc2"/>
    <property type="match status" value="1"/>
</dbReference>
<accession>A0ABM0W9H7</accession>